<sequence>MRRLFRSRRPFLGKYVAPAELPEASLDELVDEGVMIAAAGVRLAVKNLMIIKSLRDGLDYDQERYEAAVREELLNLADEKDGDAARIASTREAASRRSGRPERHNDYRSVDGAALRRREDVSRALAARLREVSEDDAWATGLVRDARASALDEIAASVRASLIGTSILVDEEYERERPQRLRLLSEDLFELQTTPRD</sequence>
<keyword evidence="3" id="KW-1185">Reference proteome</keyword>
<organism evidence="2 3">
    <name type="scientific">Antiquaquibacter soli</name>
    <dbReference type="NCBI Taxonomy" id="3064523"/>
    <lineage>
        <taxon>Bacteria</taxon>
        <taxon>Bacillati</taxon>
        <taxon>Actinomycetota</taxon>
        <taxon>Actinomycetes</taxon>
        <taxon>Micrococcales</taxon>
        <taxon>Microbacteriaceae</taxon>
        <taxon>Antiquaquibacter</taxon>
    </lineage>
</organism>
<protein>
    <recommendedName>
        <fullName evidence="4">Asparagine synthase</fullName>
    </recommendedName>
</protein>
<feature type="region of interest" description="Disordered" evidence="1">
    <location>
        <begin position="85"/>
        <end position="107"/>
    </location>
</feature>
<proteinExistence type="predicted"/>
<evidence type="ECO:0000313" key="3">
    <source>
        <dbReference type="Proteomes" id="UP001241072"/>
    </source>
</evidence>
<gene>
    <name evidence="2" type="ORF">Q5716_03640</name>
</gene>
<name>A0ABT9BJW3_9MICO</name>
<dbReference type="Proteomes" id="UP001241072">
    <property type="component" value="Unassembled WGS sequence"/>
</dbReference>
<evidence type="ECO:0000256" key="1">
    <source>
        <dbReference type="SAM" id="MobiDB-lite"/>
    </source>
</evidence>
<dbReference type="RefSeq" id="WP_305001727.1">
    <property type="nucleotide sequence ID" value="NZ_JAUQUB010000001.1"/>
</dbReference>
<reference evidence="2 3" key="1">
    <citation type="submission" date="2023-07" db="EMBL/GenBank/DDBJ databases">
        <title>Protaetiibacter sp. nov WY-16 isolated from soil.</title>
        <authorList>
            <person name="Liu B."/>
            <person name="Wan Y."/>
        </authorList>
    </citation>
    <scope>NUCLEOTIDE SEQUENCE [LARGE SCALE GENOMIC DNA]</scope>
    <source>
        <strain evidence="2 3">WY-16</strain>
    </source>
</reference>
<accession>A0ABT9BJW3</accession>
<evidence type="ECO:0008006" key="4">
    <source>
        <dbReference type="Google" id="ProtNLM"/>
    </source>
</evidence>
<dbReference type="EMBL" id="JAUQUB010000001">
    <property type="protein sequence ID" value="MDO7881315.1"/>
    <property type="molecule type" value="Genomic_DNA"/>
</dbReference>
<evidence type="ECO:0000313" key="2">
    <source>
        <dbReference type="EMBL" id="MDO7881315.1"/>
    </source>
</evidence>
<comment type="caution">
    <text evidence="2">The sequence shown here is derived from an EMBL/GenBank/DDBJ whole genome shotgun (WGS) entry which is preliminary data.</text>
</comment>
<feature type="compositionally biased region" description="Basic and acidic residues" evidence="1">
    <location>
        <begin position="93"/>
        <end position="107"/>
    </location>
</feature>